<protein>
    <recommendedName>
        <fullName evidence="2">acetylglutamate kinase</fullName>
        <ecNumber evidence="2">2.7.2.8</ecNumber>
    </recommendedName>
</protein>
<dbReference type="InterPro" id="IPR001048">
    <property type="entry name" value="Asp/Glu/Uridylate_kinase"/>
</dbReference>
<dbReference type="AlphaFoldDB" id="A0A7S3ERU4"/>
<dbReference type="PRINTS" id="PR00474">
    <property type="entry name" value="GLU5KINASE"/>
</dbReference>
<evidence type="ECO:0000313" key="10">
    <source>
        <dbReference type="EMBL" id="CAE0103857.1"/>
    </source>
</evidence>
<dbReference type="Gene3D" id="3.40.1160.10">
    <property type="entry name" value="Acetylglutamate kinase-like"/>
    <property type="match status" value="1"/>
</dbReference>
<dbReference type="InterPro" id="IPR036393">
    <property type="entry name" value="AceGlu_kinase-like_sf"/>
</dbReference>
<comment type="pathway">
    <text evidence="1">Amino-acid biosynthesis; L-arginine biosynthesis; N(2)-acetyl-L-ornithine from L-glutamate: step 2/4.</text>
</comment>
<keyword evidence="7" id="KW-0418">Kinase</keyword>
<dbReference type="GO" id="GO:0003991">
    <property type="term" value="F:acetylglutamate kinase activity"/>
    <property type="evidence" value="ECO:0007669"/>
    <property type="project" value="UniProtKB-EC"/>
</dbReference>
<evidence type="ECO:0000256" key="1">
    <source>
        <dbReference type="ARBA" id="ARBA00004828"/>
    </source>
</evidence>
<evidence type="ECO:0000256" key="4">
    <source>
        <dbReference type="ARBA" id="ARBA00022605"/>
    </source>
</evidence>
<dbReference type="EC" id="2.7.2.8" evidence="2"/>
<dbReference type="InterPro" id="IPR037528">
    <property type="entry name" value="ArgB"/>
</dbReference>
<dbReference type="HAMAP" id="MF_00082">
    <property type="entry name" value="ArgB"/>
    <property type="match status" value="1"/>
</dbReference>
<sequence length="259" mass="26182">MTDDTLAQGFANDMALLQSLGVRPVVVHGGGPQIGEMLKRLEIKSTFVDGLRVTCPATMEVVEMVLCGKLNKKIASAINAAGGRAVGLSGKDDSLVLASRKVHTMVDPESGETIEVDLGLVGSPHTVQPALLRQLLDDGIIPVIAPVATGEAGASYNVNADTMAGAVANALGAQSLLLLTDVAGVLDGEGILIPQLTVEGAVGLTEDGTASGGMIPKLGTAMDAVRGGVGSAVIMDGRVAHCSLVHLFSEEAVGTAVVA</sequence>
<dbReference type="Pfam" id="PF00696">
    <property type="entry name" value="AA_kinase"/>
    <property type="match status" value="1"/>
</dbReference>
<evidence type="ECO:0000256" key="3">
    <source>
        <dbReference type="ARBA" id="ARBA00022571"/>
    </source>
</evidence>
<feature type="domain" description="Aspartate/glutamate/uridylate kinase" evidence="9">
    <location>
        <begin position="7"/>
        <end position="235"/>
    </location>
</feature>
<keyword evidence="5" id="KW-0808">Transferase</keyword>
<evidence type="ECO:0000259" key="9">
    <source>
        <dbReference type="Pfam" id="PF00696"/>
    </source>
</evidence>
<evidence type="ECO:0000256" key="5">
    <source>
        <dbReference type="ARBA" id="ARBA00022679"/>
    </source>
</evidence>
<keyword evidence="3" id="KW-0055">Arginine biosynthesis</keyword>
<dbReference type="FunFam" id="3.40.1160.10:FF:000004">
    <property type="entry name" value="Acetylglutamate kinase"/>
    <property type="match status" value="1"/>
</dbReference>
<dbReference type="NCBIfam" id="TIGR00761">
    <property type="entry name" value="argB"/>
    <property type="match status" value="1"/>
</dbReference>
<dbReference type="PANTHER" id="PTHR23342">
    <property type="entry name" value="N-ACETYLGLUTAMATE SYNTHASE"/>
    <property type="match status" value="1"/>
</dbReference>
<dbReference type="PIRSF" id="PIRSF000728">
    <property type="entry name" value="NAGK"/>
    <property type="match status" value="1"/>
</dbReference>
<evidence type="ECO:0000256" key="7">
    <source>
        <dbReference type="ARBA" id="ARBA00022777"/>
    </source>
</evidence>
<reference evidence="10" key="1">
    <citation type="submission" date="2021-01" db="EMBL/GenBank/DDBJ databases">
        <authorList>
            <person name="Corre E."/>
            <person name="Pelletier E."/>
            <person name="Niang G."/>
            <person name="Scheremetjew M."/>
            <person name="Finn R."/>
            <person name="Kale V."/>
            <person name="Holt S."/>
            <person name="Cochrane G."/>
            <person name="Meng A."/>
            <person name="Brown T."/>
            <person name="Cohen L."/>
        </authorList>
    </citation>
    <scope>NUCLEOTIDE SEQUENCE</scope>
    <source>
        <strain evidence="10">CCMP281</strain>
    </source>
</reference>
<keyword evidence="6" id="KW-0547">Nucleotide-binding</keyword>
<keyword evidence="8" id="KW-0067">ATP-binding</keyword>
<evidence type="ECO:0000256" key="2">
    <source>
        <dbReference type="ARBA" id="ARBA00013065"/>
    </source>
</evidence>
<evidence type="ECO:0000256" key="6">
    <source>
        <dbReference type="ARBA" id="ARBA00022741"/>
    </source>
</evidence>
<dbReference type="PANTHER" id="PTHR23342:SF0">
    <property type="entry name" value="N-ACETYLGLUTAMATE SYNTHASE, MITOCHONDRIAL"/>
    <property type="match status" value="1"/>
</dbReference>
<dbReference type="InterPro" id="IPR004662">
    <property type="entry name" value="AcgluKinase_fam"/>
</dbReference>
<dbReference type="GO" id="GO:0005737">
    <property type="term" value="C:cytoplasm"/>
    <property type="evidence" value="ECO:0007669"/>
    <property type="project" value="InterPro"/>
</dbReference>
<keyword evidence="4" id="KW-0028">Amino-acid biosynthesis</keyword>
<gene>
    <name evidence="10" type="ORF">HERI1096_LOCUS4515</name>
</gene>
<dbReference type="InterPro" id="IPR001057">
    <property type="entry name" value="Glu/AcGlu_kinase"/>
</dbReference>
<dbReference type="GO" id="GO:0005524">
    <property type="term" value="F:ATP binding"/>
    <property type="evidence" value="ECO:0007669"/>
    <property type="project" value="UniProtKB-KW"/>
</dbReference>
<proteinExistence type="inferred from homology"/>
<dbReference type="SUPFAM" id="SSF53633">
    <property type="entry name" value="Carbamate kinase-like"/>
    <property type="match status" value="1"/>
</dbReference>
<accession>A0A7S3ERU4</accession>
<dbReference type="GO" id="GO:0006526">
    <property type="term" value="P:L-arginine biosynthetic process"/>
    <property type="evidence" value="ECO:0007669"/>
    <property type="project" value="UniProtKB-KW"/>
</dbReference>
<dbReference type="EMBL" id="HBHX01008133">
    <property type="protein sequence ID" value="CAE0103857.1"/>
    <property type="molecule type" value="Transcribed_RNA"/>
</dbReference>
<name>A0A7S3ERU4_9EUKA</name>
<organism evidence="10">
    <name type="scientific">Haptolina ericina</name>
    <dbReference type="NCBI Taxonomy" id="156174"/>
    <lineage>
        <taxon>Eukaryota</taxon>
        <taxon>Haptista</taxon>
        <taxon>Haptophyta</taxon>
        <taxon>Prymnesiophyceae</taxon>
        <taxon>Prymnesiales</taxon>
        <taxon>Prymnesiaceae</taxon>
        <taxon>Haptolina</taxon>
    </lineage>
</organism>
<evidence type="ECO:0000256" key="8">
    <source>
        <dbReference type="ARBA" id="ARBA00022840"/>
    </source>
</evidence>